<name>A0A645H0N3_9ZZZZ</name>
<dbReference type="InterPro" id="IPR001478">
    <property type="entry name" value="PDZ"/>
</dbReference>
<dbReference type="Pfam" id="PF13180">
    <property type="entry name" value="PDZ_2"/>
    <property type="match status" value="1"/>
</dbReference>
<dbReference type="EMBL" id="VSSQ01080762">
    <property type="protein sequence ID" value="MPN29874.1"/>
    <property type="molecule type" value="Genomic_DNA"/>
</dbReference>
<organism evidence="4">
    <name type="scientific">bioreactor metagenome</name>
    <dbReference type="NCBI Taxonomy" id="1076179"/>
    <lineage>
        <taxon>unclassified sequences</taxon>
        <taxon>metagenomes</taxon>
        <taxon>ecological metagenomes</taxon>
    </lineage>
</organism>
<dbReference type="InterPro" id="IPR051201">
    <property type="entry name" value="Chloro_Bact_Ser_Proteases"/>
</dbReference>
<dbReference type="SMART" id="SM00228">
    <property type="entry name" value="PDZ"/>
    <property type="match status" value="1"/>
</dbReference>
<keyword evidence="1" id="KW-0645">Protease</keyword>
<feature type="domain" description="PDZ" evidence="3">
    <location>
        <begin position="2"/>
        <end position="93"/>
    </location>
</feature>
<dbReference type="PROSITE" id="PS50106">
    <property type="entry name" value="PDZ"/>
    <property type="match status" value="1"/>
</dbReference>
<dbReference type="GO" id="GO:0008233">
    <property type="term" value="F:peptidase activity"/>
    <property type="evidence" value="ECO:0007669"/>
    <property type="project" value="UniProtKB-KW"/>
</dbReference>
<keyword evidence="2" id="KW-0378">Hydrolase</keyword>
<dbReference type="Gene3D" id="2.30.42.10">
    <property type="match status" value="1"/>
</dbReference>
<gene>
    <name evidence="4" type="ORF">SDC9_177327</name>
</gene>
<accession>A0A645H0N3</accession>
<reference evidence="4" key="1">
    <citation type="submission" date="2019-08" db="EMBL/GenBank/DDBJ databases">
        <authorList>
            <person name="Kucharzyk K."/>
            <person name="Murdoch R.W."/>
            <person name="Higgins S."/>
            <person name="Loffler F."/>
        </authorList>
    </citation>
    <scope>NUCLEOTIDE SEQUENCE</scope>
</reference>
<evidence type="ECO:0000259" key="3">
    <source>
        <dbReference type="PROSITE" id="PS50106"/>
    </source>
</evidence>
<dbReference type="GO" id="GO:0006508">
    <property type="term" value="P:proteolysis"/>
    <property type="evidence" value="ECO:0007669"/>
    <property type="project" value="UniProtKB-KW"/>
</dbReference>
<dbReference type="PANTHER" id="PTHR43343:SF3">
    <property type="entry name" value="PROTEASE DO-LIKE 8, CHLOROPLASTIC"/>
    <property type="match status" value="1"/>
</dbReference>
<evidence type="ECO:0000256" key="1">
    <source>
        <dbReference type="ARBA" id="ARBA00022670"/>
    </source>
</evidence>
<dbReference type="AlphaFoldDB" id="A0A645H0N3"/>
<dbReference type="InterPro" id="IPR036034">
    <property type="entry name" value="PDZ_sf"/>
</dbReference>
<dbReference type="SUPFAM" id="SSF50156">
    <property type="entry name" value="PDZ domain-like"/>
    <property type="match status" value="1"/>
</dbReference>
<sequence length="130" mass="13778">MEVLITKGYIERPGIGVTVSTIDEALAEELGVPIGARVESVVKDKPADRAGVLAGDIIVEANGTTITSHVQLVGIVLSQMIGDELKIKVYRDGEYLDLTIVLANKTDMNFDDVVGVSPTPLPEAPPTPKP</sequence>
<comment type="caution">
    <text evidence="4">The sequence shown here is derived from an EMBL/GenBank/DDBJ whole genome shotgun (WGS) entry which is preliminary data.</text>
</comment>
<evidence type="ECO:0000313" key="4">
    <source>
        <dbReference type="EMBL" id="MPN29874.1"/>
    </source>
</evidence>
<evidence type="ECO:0000256" key="2">
    <source>
        <dbReference type="ARBA" id="ARBA00022801"/>
    </source>
</evidence>
<proteinExistence type="predicted"/>
<protein>
    <recommendedName>
        <fullName evidence="3">PDZ domain-containing protein</fullName>
    </recommendedName>
</protein>
<dbReference type="PANTHER" id="PTHR43343">
    <property type="entry name" value="PEPTIDASE S12"/>
    <property type="match status" value="1"/>
</dbReference>